<proteinExistence type="predicted"/>
<dbReference type="AlphaFoldDB" id="A0A0R3UB59"/>
<organism evidence="2 3">
    <name type="scientific">Mesocestoides corti</name>
    <name type="common">Flatworm</name>
    <dbReference type="NCBI Taxonomy" id="53468"/>
    <lineage>
        <taxon>Eukaryota</taxon>
        <taxon>Metazoa</taxon>
        <taxon>Spiralia</taxon>
        <taxon>Lophotrochozoa</taxon>
        <taxon>Platyhelminthes</taxon>
        <taxon>Cestoda</taxon>
        <taxon>Eucestoda</taxon>
        <taxon>Cyclophyllidea</taxon>
        <taxon>Mesocestoididae</taxon>
        <taxon>Mesocestoides</taxon>
    </lineage>
</organism>
<evidence type="ECO:0000256" key="1">
    <source>
        <dbReference type="SAM" id="MobiDB-lite"/>
    </source>
</evidence>
<gene>
    <name evidence="2" type="ORF">MCOS_LOCUS4158</name>
</gene>
<name>A0A0R3UB59_MESCO</name>
<protein>
    <submittedName>
        <fullName evidence="2">Uncharacterized protein</fullName>
    </submittedName>
</protein>
<sequence length="94" mass="10887">MTPSSRLHVRSRPMAERQDDDQQMRRLIKHETVAETIVELIPSIAFQAAWWTGGAATASCHPFITPTRNAHEYRGELSGRCFCLVIYWFRVRRA</sequence>
<evidence type="ECO:0000313" key="2">
    <source>
        <dbReference type="EMBL" id="VDD78155.1"/>
    </source>
</evidence>
<accession>A0A0R3UB59</accession>
<feature type="region of interest" description="Disordered" evidence="1">
    <location>
        <begin position="1"/>
        <end position="22"/>
    </location>
</feature>
<dbReference type="EMBL" id="UXSR01001332">
    <property type="protein sequence ID" value="VDD78155.1"/>
    <property type="molecule type" value="Genomic_DNA"/>
</dbReference>
<dbReference type="Proteomes" id="UP000267029">
    <property type="component" value="Unassembled WGS sequence"/>
</dbReference>
<feature type="compositionally biased region" description="Basic and acidic residues" evidence="1">
    <location>
        <begin position="13"/>
        <end position="22"/>
    </location>
</feature>
<evidence type="ECO:0000313" key="3">
    <source>
        <dbReference type="Proteomes" id="UP000267029"/>
    </source>
</evidence>
<reference evidence="2 3" key="1">
    <citation type="submission" date="2018-10" db="EMBL/GenBank/DDBJ databases">
        <authorList>
            <consortium name="Pathogen Informatics"/>
        </authorList>
    </citation>
    <scope>NUCLEOTIDE SEQUENCE [LARGE SCALE GENOMIC DNA]</scope>
</reference>
<keyword evidence="3" id="KW-1185">Reference proteome</keyword>